<feature type="domain" description="Nitroreductase" evidence="3">
    <location>
        <begin position="9"/>
        <end position="59"/>
    </location>
</feature>
<comment type="caution">
    <text evidence="4">The sequence shown here is derived from an EMBL/GenBank/DDBJ whole genome shotgun (WGS) entry which is preliminary data.</text>
</comment>
<evidence type="ECO:0000313" key="4">
    <source>
        <dbReference type="EMBL" id="GAA1948083.1"/>
    </source>
</evidence>
<dbReference type="InterPro" id="IPR000415">
    <property type="entry name" value="Nitroreductase-like"/>
</dbReference>
<dbReference type="PANTHER" id="PTHR43673:SF10">
    <property type="entry name" value="NADH DEHYDROGENASE_NAD(P)H NITROREDUCTASE XCC3605-RELATED"/>
    <property type="match status" value="1"/>
</dbReference>
<evidence type="ECO:0000259" key="3">
    <source>
        <dbReference type="Pfam" id="PF00881"/>
    </source>
</evidence>
<comment type="similarity">
    <text evidence="1">Belongs to the nitroreductase family.</text>
</comment>
<dbReference type="Pfam" id="PF00881">
    <property type="entry name" value="Nitroreductase"/>
    <property type="match status" value="1"/>
</dbReference>
<keyword evidence="5" id="KW-1185">Reference proteome</keyword>
<evidence type="ECO:0000256" key="2">
    <source>
        <dbReference type="ARBA" id="ARBA00023002"/>
    </source>
</evidence>
<evidence type="ECO:0000256" key="1">
    <source>
        <dbReference type="ARBA" id="ARBA00007118"/>
    </source>
</evidence>
<dbReference type="SUPFAM" id="SSF55469">
    <property type="entry name" value="FMN-dependent nitroreductase-like"/>
    <property type="match status" value="1"/>
</dbReference>
<name>A0ABN2QCM2_9PSEU</name>
<dbReference type="Gene3D" id="3.40.109.10">
    <property type="entry name" value="NADH Oxidase"/>
    <property type="match status" value="1"/>
</dbReference>
<evidence type="ECO:0000313" key="5">
    <source>
        <dbReference type="Proteomes" id="UP001501116"/>
    </source>
</evidence>
<dbReference type="Proteomes" id="UP001501116">
    <property type="component" value="Unassembled WGS sequence"/>
</dbReference>
<dbReference type="RefSeq" id="WP_344415023.1">
    <property type="nucleotide sequence ID" value="NZ_BAAANN010000005.1"/>
</dbReference>
<keyword evidence="2" id="KW-0560">Oxidoreductase</keyword>
<accession>A0ABN2QCM2</accession>
<sequence>MAELITTLRAIRAFDGTPVPRAEIEAIVDEARWTGSARNRQPWRFAAVTDPALREALAKLGQYARPLASAPTALLLLSDPGAGADTEFDLGRVCQSVLLCAHARALATCPVTLYPDDNAREAARLAGFPPPWLARHAVAIGHPGPAVVGRSAVPTGRKPVGELLTHVGGTGA</sequence>
<dbReference type="PANTHER" id="PTHR43673">
    <property type="entry name" value="NAD(P)H NITROREDUCTASE YDGI-RELATED"/>
    <property type="match status" value="1"/>
</dbReference>
<reference evidence="4 5" key="1">
    <citation type="journal article" date="2019" name="Int. J. Syst. Evol. Microbiol.">
        <title>The Global Catalogue of Microorganisms (GCM) 10K type strain sequencing project: providing services to taxonomists for standard genome sequencing and annotation.</title>
        <authorList>
            <consortium name="The Broad Institute Genomics Platform"/>
            <consortium name="The Broad Institute Genome Sequencing Center for Infectious Disease"/>
            <person name="Wu L."/>
            <person name="Ma J."/>
        </authorList>
    </citation>
    <scope>NUCLEOTIDE SEQUENCE [LARGE SCALE GENOMIC DNA]</scope>
    <source>
        <strain evidence="4 5">JCM 14545</strain>
    </source>
</reference>
<organism evidence="4 5">
    <name type="scientific">Amycolatopsis minnesotensis</name>
    <dbReference type="NCBI Taxonomy" id="337894"/>
    <lineage>
        <taxon>Bacteria</taxon>
        <taxon>Bacillati</taxon>
        <taxon>Actinomycetota</taxon>
        <taxon>Actinomycetes</taxon>
        <taxon>Pseudonocardiales</taxon>
        <taxon>Pseudonocardiaceae</taxon>
        <taxon>Amycolatopsis</taxon>
    </lineage>
</organism>
<dbReference type="EMBL" id="BAAANN010000005">
    <property type="protein sequence ID" value="GAA1948083.1"/>
    <property type="molecule type" value="Genomic_DNA"/>
</dbReference>
<proteinExistence type="inferred from homology"/>
<gene>
    <name evidence="4" type="ORF">GCM10009754_15450</name>
</gene>
<protein>
    <submittedName>
        <fullName evidence="4">Nitroreductase</fullName>
    </submittedName>
</protein>
<dbReference type="InterPro" id="IPR029479">
    <property type="entry name" value="Nitroreductase"/>
</dbReference>